<dbReference type="InterPro" id="IPR051867">
    <property type="entry name" value="Angio_Inhib/Adhesion_GPCR"/>
</dbReference>
<dbReference type="SUPFAM" id="SSF82895">
    <property type="entry name" value="TSP-1 type 1 repeat"/>
    <property type="match status" value="1"/>
</dbReference>
<evidence type="ECO:0000313" key="6">
    <source>
        <dbReference type="EMBL" id="KAB0795742.1"/>
    </source>
</evidence>
<accession>A0A5N4AEJ4</accession>
<dbReference type="AlphaFoldDB" id="A0A5N4AEJ4"/>
<evidence type="ECO:0000256" key="5">
    <source>
        <dbReference type="SAM" id="SignalP"/>
    </source>
</evidence>
<dbReference type="Gene3D" id="2.20.100.10">
    <property type="entry name" value="Thrombospondin type-1 (TSP1) repeat"/>
    <property type="match status" value="1"/>
</dbReference>
<sequence>MFPSFYTFIVILIIGHDNVVKSDSAAAGDNTFSPKHKRILKRQITHKLTPIVSSDAQLFNRIHDKVDISRAKSVSPTLKELRVVFEQLLNKLETLESTSRSQFSTSFNRFPTTDDIFSTRKETTQPDIIYGYKKRNDAVNGMMSRWGEWNGWSSCSVSCGKGRKIRWRHCLTDCDIAETEMEEKTCQLPACAPRKLFGINI</sequence>
<dbReference type="SMART" id="SM00209">
    <property type="entry name" value="TSP1"/>
    <property type="match status" value="1"/>
</dbReference>
<dbReference type="EMBL" id="VVIM01000007">
    <property type="protein sequence ID" value="KAB0795742.1"/>
    <property type="molecule type" value="Genomic_DNA"/>
</dbReference>
<dbReference type="Pfam" id="PF00090">
    <property type="entry name" value="TSP_1"/>
    <property type="match status" value="1"/>
</dbReference>
<keyword evidence="3 5" id="KW-0732">Signal</keyword>
<protein>
    <submittedName>
        <fullName evidence="6">Uncharacterized protein</fullName>
    </submittedName>
</protein>
<keyword evidence="4" id="KW-1015">Disulfide bond</keyword>
<keyword evidence="2" id="KW-0964">Secreted</keyword>
<proteinExistence type="predicted"/>
<dbReference type="OrthoDB" id="5989160at2759"/>
<dbReference type="GO" id="GO:0005576">
    <property type="term" value="C:extracellular region"/>
    <property type="evidence" value="ECO:0007669"/>
    <property type="project" value="UniProtKB-SubCell"/>
</dbReference>
<comment type="caution">
    <text evidence="6">The sequence shown here is derived from an EMBL/GenBank/DDBJ whole genome shotgun (WGS) entry which is preliminary data.</text>
</comment>
<evidence type="ECO:0000313" key="7">
    <source>
        <dbReference type="Proteomes" id="UP000327044"/>
    </source>
</evidence>
<dbReference type="InterPro" id="IPR000884">
    <property type="entry name" value="TSP1_rpt"/>
</dbReference>
<dbReference type="PANTHER" id="PTHR10239">
    <property type="entry name" value="ISTHMIN-2"/>
    <property type="match status" value="1"/>
</dbReference>
<evidence type="ECO:0000256" key="3">
    <source>
        <dbReference type="ARBA" id="ARBA00022729"/>
    </source>
</evidence>
<dbReference type="InterPro" id="IPR036383">
    <property type="entry name" value="TSP1_rpt_sf"/>
</dbReference>
<feature type="signal peptide" evidence="5">
    <location>
        <begin position="1"/>
        <end position="22"/>
    </location>
</feature>
<comment type="subcellular location">
    <subcellularLocation>
        <location evidence="1">Secreted</location>
    </subcellularLocation>
</comment>
<dbReference type="PANTHER" id="PTHR10239:SF32">
    <property type="entry name" value="ADHESION G PROTEIN-COUPLED RECEPTOR B2"/>
    <property type="match status" value="1"/>
</dbReference>
<dbReference type="InParanoid" id="A0A5N4AEJ4"/>
<gene>
    <name evidence="6" type="ORF">PPYR_09803</name>
</gene>
<name>A0A5N4AEJ4_PHOPY</name>
<dbReference type="Proteomes" id="UP000327044">
    <property type="component" value="Unassembled WGS sequence"/>
</dbReference>
<reference evidence="6 7" key="1">
    <citation type="journal article" date="2018" name="Elife">
        <title>Firefly genomes illuminate parallel origins of bioluminescence in beetles.</title>
        <authorList>
            <person name="Fallon T.R."/>
            <person name="Lower S.E."/>
            <person name="Chang C.H."/>
            <person name="Bessho-Uehara M."/>
            <person name="Martin G.J."/>
            <person name="Bewick A.J."/>
            <person name="Behringer M."/>
            <person name="Debat H.J."/>
            <person name="Wong I."/>
            <person name="Day J.C."/>
            <person name="Suvorov A."/>
            <person name="Silva C.J."/>
            <person name="Stanger-Hall K.F."/>
            <person name="Hall D.W."/>
            <person name="Schmitz R.J."/>
            <person name="Nelson D.R."/>
            <person name="Lewis S.M."/>
            <person name="Shigenobu S."/>
            <person name="Bybee S.M."/>
            <person name="Larracuente A.M."/>
            <person name="Oba Y."/>
            <person name="Weng J.K."/>
        </authorList>
    </citation>
    <scope>NUCLEOTIDE SEQUENCE [LARGE SCALE GENOMIC DNA]</scope>
    <source>
        <strain evidence="6">1611_PpyrPB1</strain>
        <tissue evidence="6">Whole body</tissue>
    </source>
</reference>
<organism evidence="6 7">
    <name type="scientific">Photinus pyralis</name>
    <name type="common">Common eastern firefly</name>
    <name type="synonym">Lampyris pyralis</name>
    <dbReference type="NCBI Taxonomy" id="7054"/>
    <lineage>
        <taxon>Eukaryota</taxon>
        <taxon>Metazoa</taxon>
        <taxon>Ecdysozoa</taxon>
        <taxon>Arthropoda</taxon>
        <taxon>Hexapoda</taxon>
        <taxon>Insecta</taxon>
        <taxon>Pterygota</taxon>
        <taxon>Neoptera</taxon>
        <taxon>Endopterygota</taxon>
        <taxon>Coleoptera</taxon>
        <taxon>Polyphaga</taxon>
        <taxon>Elateriformia</taxon>
        <taxon>Elateroidea</taxon>
        <taxon>Lampyridae</taxon>
        <taxon>Lampyrinae</taxon>
        <taxon>Photinus</taxon>
    </lineage>
</organism>
<evidence type="ECO:0000256" key="2">
    <source>
        <dbReference type="ARBA" id="ARBA00022525"/>
    </source>
</evidence>
<keyword evidence="7" id="KW-1185">Reference proteome</keyword>
<evidence type="ECO:0000256" key="4">
    <source>
        <dbReference type="ARBA" id="ARBA00023157"/>
    </source>
</evidence>
<dbReference type="PROSITE" id="PS50092">
    <property type="entry name" value="TSP1"/>
    <property type="match status" value="1"/>
</dbReference>
<evidence type="ECO:0000256" key="1">
    <source>
        <dbReference type="ARBA" id="ARBA00004613"/>
    </source>
</evidence>
<feature type="chain" id="PRO_5024280009" evidence="5">
    <location>
        <begin position="23"/>
        <end position="201"/>
    </location>
</feature>